<reference evidence="1 2" key="1">
    <citation type="journal article" date="2015" name="Nature">
        <title>rRNA introns, odd ribosomes, and small enigmatic genomes across a large radiation of phyla.</title>
        <authorList>
            <person name="Brown C.T."/>
            <person name="Hug L.A."/>
            <person name="Thomas B.C."/>
            <person name="Sharon I."/>
            <person name="Castelle C.J."/>
            <person name="Singh A."/>
            <person name="Wilkins M.J."/>
            <person name="Williams K.H."/>
            <person name="Banfield J.F."/>
        </authorList>
    </citation>
    <scope>NUCLEOTIDE SEQUENCE [LARGE SCALE GENOMIC DNA]</scope>
</reference>
<proteinExistence type="predicted"/>
<organism evidence="1 2">
    <name type="scientific">Candidatus Nomurabacteria bacterium GW2011_GWB1_37_5</name>
    <dbReference type="NCBI Taxonomy" id="1618742"/>
    <lineage>
        <taxon>Bacteria</taxon>
        <taxon>Candidatus Nomuraibacteriota</taxon>
    </lineage>
</organism>
<dbReference type="AlphaFoldDB" id="A0A0G0GZ98"/>
<comment type="caution">
    <text evidence="1">The sequence shown here is derived from an EMBL/GenBank/DDBJ whole genome shotgun (WGS) entry which is preliminary data.</text>
</comment>
<gene>
    <name evidence="1" type="ORF">US50_C0017G0003</name>
</gene>
<protein>
    <submittedName>
        <fullName evidence="1">Uncharacterized protein</fullName>
    </submittedName>
</protein>
<sequence length="125" mass="14849">MQKLKKDVNVDILIREALVNGRANFVVELEDKTQEQIGLEISKFLKGYYLLCFRFVKLFKNYTSDDRIQDHFSRILKTKNLIIDSEMKIFLTLTHKKHNCVREVVCVLLNVKYGLFSDWKITKVY</sequence>
<name>A0A0G0GZ98_9BACT</name>
<evidence type="ECO:0000313" key="1">
    <source>
        <dbReference type="EMBL" id="KKQ35342.1"/>
    </source>
</evidence>
<evidence type="ECO:0000313" key="2">
    <source>
        <dbReference type="Proteomes" id="UP000033876"/>
    </source>
</evidence>
<dbReference type="Proteomes" id="UP000033876">
    <property type="component" value="Unassembled WGS sequence"/>
</dbReference>
<accession>A0A0G0GZ98</accession>
<dbReference type="EMBL" id="LBTF01000017">
    <property type="protein sequence ID" value="KKQ35342.1"/>
    <property type="molecule type" value="Genomic_DNA"/>
</dbReference>